<dbReference type="InterPro" id="IPR007642">
    <property type="entry name" value="RNA_pol_Rpb2_2"/>
</dbReference>
<dbReference type="Pfam" id="PF04560">
    <property type="entry name" value="RNA_pol_Rpb2_7"/>
    <property type="match status" value="1"/>
</dbReference>
<dbReference type="Pfam" id="PF04563">
    <property type="entry name" value="RNA_pol_Rpb2_1"/>
    <property type="match status" value="1"/>
</dbReference>
<evidence type="ECO:0000259" key="14">
    <source>
        <dbReference type="Pfam" id="PF10385"/>
    </source>
</evidence>
<evidence type="ECO:0000256" key="5">
    <source>
        <dbReference type="ARBA" id="ARBA00048552"/>
    </source>
</evidence>
<dbReference type="Gene3D" id="2.40.50.150">
    <property type="match status" value="1"/>
</dbReference>
<proteinExistence type="inferred from homology"/>
<dbReference type="InterPro" id="IPR019462">
    <property type="entry name" value="DNA-dir_RNA_pol_bsu_external_1"/>
</dbReference>
<dbReference type="Gene3D" id="2.40.50.100">
    <property type="match status" value="1"/>
</dbReference>
<dbReference type="InterPro" id="IPR007641">
    <property type="entry name" value="RNA_pol_Rpb2_7"/>
</dbReference>
<evidence type="ECO:0000259" key="13">
    <source>
        <dbReference type="Pfam" id="PF04565"/>
    </source>
</evidence>
<evidence type="ECO:0000256" key="3">
    <source>
        <dbReference type="ARBA" id="ARBA00022695"/>
    </source>
</evidence>
<evidence type="ECO:0000313" key="16">
    <source>
        <dbReference type="Proteomes" id="UP000018951"/>
    </source>
</evidence>
<dbReference type="Pfam" id="PF04565">
    <property type="entry name" value="RNA_pol_Rpb2_3"/>
    <property type="match status" value="1"/>
</dbReference>
<dbReference type="GO" id="GO:0003899">
    <property type="term" value="F:DNA-directed RNA polymerase activity"/>
    <property type="evidence" value="ECO:0007669"/>
    <property type="project" value="UniProtKB-UniRule"/>
</dbReference>
<protein>
    <recommendedName>
        <fullName evidence="6 8">DNA-directed RNA polymerase subunit beta</fullName>
        <shortName evidence="6">RNAP subunit beta</shortName>
        <ecNumber evidence="6 8">2.7.7.6</ecNumber>
    </recommendedName>
    <alternativeName>
        <fullName evidence="6">RNA polymerase subunit beta</fullName>
    </alternativeName>
    <alternativeName>
        <fullName evidence="6">Transcriptase subunit beta</fullName>
    </alternativeName>
</protein>
<dbReference type="PATRIC" id="fig|1401685.3.peg.807"/>
<dbReference type="Gene3D" id="3.90.1100.10">
    <property type="match status" value="2"/>
</dbReference>
<dbReference type="InterPro" id="IPR007644">
    <property type="entry name" value="RNA_pol_bsu_protrusion"/>
</dbReference>
<dbReference type="Gene3D" id="3.90.1110.10">
    <property type="entry name" value="RNA polymerase Rpb2, domain 2"/>
    <property type="match status" value="2"/>
</dbReference>
<dbReference type="InterPro" id="IPR007120">
    <property type="entry name" value="DNA-dir_RNAP_su2_dom"/>
</dbReference>
<organism evidence="15 16">
    <name type="scientific">Candidatus Xenolissoclinum pacificiensis L6</name>
    <dbReference type="NCBI Taxonomy" id="1401685"/>
    <lineage>
        <taxon>Bacteria</taxon>
        <taxon>Pseudomonadati</taxon>
        <taxon>Pseudomonadota</taxon>
        <taxon>Alphaproteobacteria</taxon>
        <taxon>Rickettsiales</taxon>
        <taxon>Anaplasmataceae</taxon>
        <taxon>Candidatus Xenolissoclinum</taxon>
    </lineage>
</organism>
<feature type="domain" description="RNA polymerase Rpb2" evidence="10">
    <location>
        <begin position="1286"/>
        <end position="1360"/>
    </location>
</feature>
<evidence type="ECO:0000256" key="6">
    <source>
        <dbReference type="HAMAP-Rule" id="MF_01321"/>
    </source>
</evidence>
<dbReference type="GO" id="GO:0000428">
    <property type="term" value="C:DNA-directed RNA polymerase complex"/>
    <property type="evidence" value="ECO:0007669"/>
    <property type="project" value="UniProtKB-KW"/>
</dbReference>
<comment type="function">
    <text evidence="6 8">DNA-dependent RNA polymerase catalyzes the transcription of DNA into RNA using the four ribonucleoside triphosphates as substrates.</text>
</comment>
<reference evidence="15 16" key="1">
    <citation type="journal article" date="2013" name="PLoS ONE">
        <title>Bacterial endosymbiosis in a chordate host: long-term co-evolution and conservation of secondary metabolism.</title>
        <authorList>
            <person name="Kwan J.C."/>
            <person name="Schmidt E.W."/>
        </authorList>
    </citation>
    <scope>NUCLEOTIDE SEQUENCE [LARGE SCALE GENOMIC DNA]</scope>
    <source>
        <strain evidence="16">L6</strain>
    </source>
</reference>
<feature type="domain" description="DNA-directed RNA polymerase beta subunit external 1" evidence="14">
    <location>
        <begin position="607"/>
        <end position="672"/>
    </location>
</feature>
<dbReference type="Gene3D" id="3.90.1800.10">
    <property type="entry name" value="RNA polymerase alpha subunit dimerisation domain"/>
    <property type="match status" value="1"/>
</dbReference>
<dbReference type="Pfam" id="PF00562">
    <property type="entry name" value="RNA_pol_Rpb2_6"/>
    <property type="match status" value="1"/>
</dbReference>
<evidence type="ECO:0000256" key="1">
    <source>
        <dbReference type="ARBA" id="ARBA00022478"/>
    </source>
</evidence>
<dbReference type="Proteomes" id="UP000018951">
    <property type="component" value="Unassembled WGS sequence"/>
</dbReference>
<feature type="domain" description="RNA polymerase Rpb2" evidence="13">
    <location>
        <begin position="529"/>
        <end position="597"/>
    </location>
</feature>
<evidence type="ECO:0000259" key="12">
    <source>
        <dbReference type="Pfam" id="PF04563"/>
    </source>
</evidence>
<sequence>MSSFNSSIVRLFESENDFFSEQNLFGDLIKIQRDSYNAFITDKDNPNGIFGIFKSIFPIHDGYGRLTLDLVSCKLDDPRYNEEESLIKGVTYSCPFSAVLRLTVWDLDSVTEKDKLDKSHKGKKVKEVKEQLIHMGEMPIMTCKGTFVINGTERVVVSQMHRAPGIFFDNDDGKTYSSNKLLYFARVIPYRGSWLDIEFDGRDVLFFRIDKKRKLPFSYLLKALKMSDEDILDFFYRNYDCHYNVDTSRWEVQYDPVFFANTRLSYDLVNVETGEVVLKSGVKISNSLANKLSASLKKYSLASSNLAGRYLSAVPRMSSGVVASSDLSVGGQITLDQIDILIDKGVTKLSFFDIDNISVFSQIRDTIFLHPCTYEEAILEIYKVMKPGEVSTFSTAVSYFNSLFFDSARYDLLNVGRVRLNARLKLHVDESVTILTVEDILETSKELINLQNKSGEVDDIDHLGNRRIRSVGEFIENQFRVGLLRMEKLVKEYMVTTSDFNTVVPCDLVNSKIVVTVIREFFVSSQLSQFMDQTNPLSEITHKRRLSALGPGGLTRERAGFEVRDVHPSHYGRICPIETPEGQNIGLINSLATYARINSYGFIESPYRRVRDGVVTEDIQYLSAIEEGKYNVAQSVVKVKTGDVLPDDSLYCHKGNDIVMVNRMDVDFIDVAPKQIVSIAASLIPFLEKDDANRALMGSNMQRQAVPLLSPRKPLVGTGMEYCVARGSESVVVAKRSGIVRYVDASNIMIASIEKEEEGFWVDSYSLKKFGRSNHNTCINQVAIVKVGDCVVEGQTIADGSATHNSELALGNNVVVAFLGADGYNFEDSIVVGENLLHKDVFTSIHVEEYECVRRETKLGPEVLTRDIPNISEELLYHLDEYGIVHVGAEVTAGDVLVGKVTPKGESPMTPEEKLLKAVFGGNMTESTDTSLTLPSGVAGTIIDVRILSRKGIEKDGRALIIENQEVEQEVNRCNREVKIVNDYTLSVLKSKLLGHALLKDVYGFVSGTLITEEVLYQIGSDYWWDLPVTNSQECKSFLEGIKQEIDLIRKKSEARIEKIKTSDTLSQGILCIVKVFVAVKNKLEPGDKMSGRHGNKGVISKVVPVEDMPYLSDGTVVDVLLNPLGVPSRMNIGQTMEAHLGWASFRLGKKIQDLLSKNKTDEIRSLLLEIYKTHSIVAKLSDMTDQQILDYAFTLCDGIPMAAPVFESPSEEEIIRLLQLSDADPTGQEVLYSGITGEPFDRKVTVGNMYLLKLNHLVSDKMHARSVGPYSLITQQPLGGKSHFGGQRCGEMEGWAFQAYGASYLLHETLTVRSDDVVGRVKMYESIVRGENNFCYGIPESFHVMINELKALCLNVELINVEHDEILENSNAGHVVPNKDAVSDNGLVFDLGEEDK</sequence>
<dbReference type="InterPro" id="IPR010243">
    <property type="entry name" value="RNA_pol_bsu_bac"/>
</dbReference>
<dbReference type="InterPro" id="IPR037034">
    <property type="entry name" value="RNA_pol_Rpb2_2_sf"/>
</dbReference>
<comment type="caution">
    <text evidence="15">The sequence shown here is derived from an EMBL/GenBank/DDBJ whole genome shotgun (WGS) entry which is preliminary data.</text>
</comment>
<feature type="domain" description="RNA polymerase beta subunit protrusion" evidence="12">
    <location>
        <begin position="28"/>
        <end position="514"/>
    </location>
</feature>
<evidence type="ECO:0000256" key="4">
    <source>
        <dbReference type="ARBA" id="ARBA00023163"/>
    </source>
</evidence>
<keyword evidence="3 6" id="KW-0548">Nucleotidyltransferase</keyword>
<dbReference type="Gene3D" id="2.40.270.10">
    <property type="entry name" value="DNA-directed RNA polymerase, subunit 2, domain 6"/>
    <property type="match status" value="1"/>
</dbReference>
<dbReference type="HAMAP" id="MF_01321">
    <property type="entry name" value="RNApol_bact_RpoB"/>
    <property type="match status" value="1"/>
</dbReference>
<accession>W2V0K0</accession>
<evidence type="ECO:0000256" key="7">
    <source>
        <dbReference type="RuleBase" id="RU000434"/>
    </source>
</evidence>
<dbReference type="GO" id="GO:0003677">
    <property type="term" value="F:DNA binding"/>
    <property type="evidence" value="ECO:0007669"/>
    <property type="project" value="UniProtKB-UniRule"/>
</dbReference>
<dbReference type="GO" id="GO:0032549">
    <property type="term" value="F:ribonucleoside binding"/>
    <property type="evidence" value="ECO:0007669"/>
    <property type="project" value="InterPro"/>
</dbReference>
<dbReference type="NCBIfam" id="TIGR02013">
    <property type="entry name" value="rpoB"/>
    <property type="match status" value="1"/>
</dbReference>
<dbReference type="PANTHER" id="PTHR20856">
    <property type="entry name" value="DNA-DIRECTED RNA POLYMERASE I SUBUNIT 2"/>
    <property type="match status" value="1"/>
</dbReference>
<comment type="similarity">
    <text evidence="6 7">Belongs to the RNA polymerase beta chain family.</text>
</comment>
<dbReference type="NCBIfam" id="NF001616">
    <property type="entry name" value="PRK00405.1"/>
    <property type="match status" value="1"/>
</dbReference>
<evidence type="ECO:0000259" key="11">
    <source>
        <dbReference type="Pfam" id="PF04561"/>
    </source>
</evidence>
<dbReference type="Pfam" id="PF04561">
    <property type="entry name" value="RNA_pol_Rpb2_2"/>
    <property type="match status" value="2"/>
</dbReference>
<dbReference type="InterPro" id="IPR015712">
    <property type="entry name" value="DNA-dir_RNA_pol_su2"/>
</dbReference>
<dbReference type="InterPro" id="IPR042107">
    <property type="entry name" value="DNA-dir_RNA_pol_bsu_ext_1_sf"/>
</dbReference>
<keyword evidence="2 6" id="KW-0808">Transferase</keyword>
<evidence type="ECO:0000256" key="2">
    <source>
        <dbReference type="ARBA" id="ARBA00022679"/>
    </source>
</evidence>
<feature type="domain" description="RNA polymerase Rpb2" evidence="11">
    <location>
        <begin position="370"/>
        <end position="469"/>
    </location>
</feature>
<gene>
    <name evidence="6 15" type="primary">rpoB</name>
    <name evidence="15" type="ORF">P857_671</name>
</gene>
<evidence type="ECO:0000259" key="10">
    <source>
        <dbReference type="Pfam" id="PF04560"/>
    </source>
</evidence>
<dbReference type="STRING" id="1401685.P857_671"/>
<evidence type="ECO:0000256" key="8">
    <source>
        <dbReference type="RuleBase" id="RU363031"/>
    </source>
</evidence>
<keyword evidence="1 6" id="KW-0240">DNA-directed RNA polymerase</keyword>
<dbReference type="PROSITE" id="PS01166">
    <property type="entry name" value="RNA_POL_BETA"/>
    <property type="match status" value="1"/>
</dbReference>
<dbReference type="Pfam" id="PF10385">
    <property type="entry name" value="RNA_pol_Rpb2_45"/>
    <property type="match status" value="1"/>
</dbReference>
<keyword evidence="16" id="KW-1185">Reference proteome</keyword>
<comment type="subunit">
    <text evidence="6 8">The RNAP catalytic core consists of 2 alpha, 1 beta, 1 beta' and 1 omega subunit. When a sigma factor is associated with the core the holoenzyme is formed, which can initiate transcription.</text>
</comment>
<dbReference type="CDD" id="cd00653">
    <property type="entry name" value="RNA_pol_B_RPB2"/>
    <property type="match status" value="1"/>
</dbReference>
<evidence type="ECO:0000313" key="15">
    <source>
        <dbReference type="EMBL" id="ETO91182.1"/>
    </source>
</evidence>
<evidence type="ECO:0000259" key="9">
    <source>
        <dbReference type="Pfam" id="PF00562"/>
    </source>
</evidence>
<dbReference type="InterPro" id="IPR014724">
    <property type="entry name" value="RNA_pol_RPB2_OB-fold"/>
</dbReference>
<feature type="domain" description="RNA polymerase Rpb2" evidence="11">
    <location>
        <begin position="181"/>
        <end position="233"/>
    </location>
</feature>
<dbReference type="Gene3D" id="2.30.150.10">
    <property type="entry name" value="DNA-directed RNA polymerase, beta subunit, external 1 domain"/>
    <property type="match status" value="1"/>
</dbReference>
<dbReference type="SUPFAM" id="SSF64484">
    <property type="entry name" value="beta and beta-prime subunits of DNA dependent RNA-polymerase"/>
    <property type="match status" value="1"/>
</dbReference>
<dbReference type="InterPro" id="IPR007121">
    <property type="entry name" value="RNA_pol_bsu_CS"/>
</dbReference>
<keyword evidence="4 6" id="KW-0804">Transcription</keyword>
<dbReference type="EMBL" id="AXCJ01000008">
    <property type="protein sequence ID" value="ETO91182.1"/>
    <property type="molecule type" value="Genomic_DNA"/>
</dbReference>
<dbReference type="EC" id="2.7.7.6" evidence="6 8"/>
<dbReference type="GO" id="GO:0006351">
    <property type="term" value="P:DNA-templated transcription"/>
    <property type="evidence" value="ECO:0007669"/>
    <property type="project" value="UniProtKB-UniRule"/>
</dbReference>
<feature type="domain" description="DNA-directed RNA polymerase subunit 2 hybrid-binding" evidence="9">
    <location>
        <begin position="733"/>
        <end position="1284"/>
    </location>
</feature>
<name>W2V0K0_9RICK</name>
<dbReference type="InterPro" id="IPR037033">
    <property type="entry name" value="DNA-dir_RNAP_su2_hyb_sf"/>
</dbReference>
<comment type="catalytic activity">
    <reaction evidence="5 6 8">
        <text>RNA(n) + a ribonucleoside 5'-triphosphate = RNA(n+1) + diphosphate</text>
        <dbReference type="Rhea" id="RHEA:21248"/>
        <dbReference type="Rhea" id="RHEA-COMP:14527"/>
        <dbReference type="Rhea" id="RHEA-COMP:17342"/>
        <dbReference type="ChEBI" id="CHEBI:33019"/>
        <dbReference type="ChEBI" id="CHEBI:61557"/>
        <dbReference type="ChEBI" id="CHEBI:140395"/>
        <dbReference type="EC" id="2.7.7.6"/>
    </reaction>
</comment>
<dbReference type="InterPro" id="IPR007645">
    <property type="entry name" value="RNA_pol_Rpb2_3"/>
</dbReference>